<feature type="compositionally biased region" description="Low complexity" evidence="1">
    <location>
        <begin position="47"/>
        <end position="59"/>
    </location>
</feature>
<dbReference type="EMBL" id="CP029254">
    <property type="protein sequence ID" value="AWK09949.1"/>
    <property type="molecule type" value="Genomic_DNA"/>
</dbReference>
<keyword evidence="3" id="KW-1185">Reference proteome</keyword>
<name>A0ABM6V7G9_9ACTN</name>
<feature type="compositionally biased region" description="Low complexity" evidence="1">
    <location>
        <begin position="94"/>
        <end position="120"/>
    </location>
</feature>
<gene>
    <name evidence="2" type="ORF">DDQ41_14700</name>
</gene>
<evidence type="ECO:0000313" key="2">
    <source>
        <dbReference type="EMBL" id="AWK09949.1"/>
    </source>
</evidence>
<protein>
    <submittedName>
        <fullName evidence="2">Uncharacterized protein</fullName>
    </submittedName>
</protein>
<evidence type="ECO:0000313" key="3">
    <source>
        <dbReference type="Proteomes" id="UP000245051"/>
    </source>
</evidence>
<evidence type="ECO:0000256" key="1">
    <source>
        <dbReference type="SAM" id="MobiDB-lite"/>
    </source>
</evidence>
<proteinExistence type="predicted"/>
<feature type="compositionally biased region" description="Basic and acidic residues" evidence="1">
    <location>
        <begin position="121"/>
        <end position="132"/>
    </location>
</feature>
<dbReference type="InterPro" id="IPR046241">
    <property type="entry name" value="DUF6274"/>
</dbReference>
<feature type="region of interest" description="Disordered" evidence="1">
    <location>
        <begin position="47"/>
        <end position="144"/>
    </location>
</feature>
<accession>A0ABM6V7G9</accession>
<dbReference type="Pfam" id="PF19790">
    <property type="entry name" value="DUF6274"/>
    <property type="match status" value="1"/>
</dbReference>
<dbReference type="RefSeq" id="WP_109294908.1">
    <property type="nucleotide sequence ID" value="NZ_CP029254.1"/>
</dbReference>
<reference evidence="2 3" key="1">
    <citation type="submission" date="2018-05" db="EMBL/GenBank/DDBJ databases">
        <title>Complete genome sequence of the Type Strain of Streptomyces spongiicola HNM0071, the producer of staurosporine.</title>
        <authorList>
            <person name="Zhou S."/>
            <person name="Huang X."/>
        </authorList>
    </citation>
    <scope>NUCLEOTIDE SEQUENCE [LARGE SCALE GENOMIC DNA]</scope>
    <source>
        <strain evidence="2 3">HNM0071</strain>
    </source>
</reference>
<dbReference type="Proteomes" id="UP000245051">
    <property type="component" value="Chromosome"/>
</dbReference>
<sequence length="144" mass="13992">MAASTARHETGALLRAHLSAVSGYRHLTRQCPVCHRLLRLAMDPAEAVPEGPAAPSAASLGGRQTPFAAQALGSRENAAGAAARGAPGPGTTGLGATADADTAVDADTAAGAGSGTAIEAGRNEAGRTEAGRRAGSGGEASARP</sequence>
<organism evidence="2 3">
    <name type="scientific">Streptomyces spongiicola</name>
    <dbReference type="NCBI Taxonomy" id="1690221"/>
    <lineage>
        <taxon>Bacteria</taxon>
        <taxon>Bacillati</taxon>
        <taxon>Actinomycetota</taxon>
        <taxon>Actinomycetes</taxon>
        <taxon>Kitasatosporales</taxon>
        <taxon>Streptomycetaceae</taxon>
        <taxon>Streptomyces</taxon>
    </lineage>
</organism>